<dbReference type="PANTHER" id="PTHR24339">
    <property type="entry name" value="HOMEOBOX PROTEIN EMX-RELATED"/>
    <property type="match status" value="1"/>
</dbReference>
<dbReference type="Proteomes" id="UP000594454">
    <property type="component" value="Chromosome 2"/>
</dbReference>
<feature type="region of interest" description="Disordered" evidence="7">
    <location>
        <begin position="311"/>
        <end position="361"/>
    </location>
</feature>
<evidence type="ECO:0000256" key="7">
    <source>
        <dbReference type="SAM" id="MobiDB-lite"/>
    </source>
</evidence>
<keyword evidence="3 5" id="KW-0371">Homeobox</keyword>
<dbReference type="SUPFAM" id="SSF46689">
    <property type="entry name" value="Homeodomain-like"/>
    <property type="match status" value="1"/>
</dbReference>
<keyword evidence="4 5" id="KW-0539">Nucleus</keyword>
<dbReference type="EMBL" id="LR899010">
    <property type="protein sequence ID" value="CAD7083465.1"/>
    <property type="molecule type" value="Genomic_DNA"/>
</dbReference>
<feature type="DNA-binding region" description="Homeobox" evidence="5">
    <location>
        <begin position="8"/>
        <end position="67"/>
    </location>
</feature>
<evidence type="ECO:0000256" key="1">
    <source>
        <dbReference type="ARBA" id="ARBA00004123"/>
    </source>
</evidence>
<reference evidence="9 10" key="1">
    <citation type="submission" date="2020-11" db="EMBL/GenBank/DDBJ databases">
        <authorList>
            <person name="Wallbank WR R."/>
            <person name="Pardo Diaz C."/>
            <person name="Kozak K."/>
            <person name="Martin S."/>
            <person name="Jiggins C."/>
            <person name="Moest M."/>
            <person name="Warren A I."/>
            <person name="Generalovic N T."/>
            <person name="Byers J.R.P. K."/>
            <person name="Montejo-Kovacevich G."/>
            <person name="Yen C E."/>
        </authorList>
    </citation>
    <scope>NUCLEOTIDE SEQUENCE [LARGE SCALE GENOMIC DNA]</scope>
</reference>
<dbReference type="GO" id="GO:0000978">
    <property type="term" value="F:RNA polymerase II cis-regulatory region sequence-specific DNA binding"/>
    <property type="evidence" value="ECO:0007669"/>
    <property type="project" value="TreeGrafter"/>
</dbReference>
<evidence type="ECO:0000256" key="3">
    <source>
        <dbReference type="ARBA" id="ARBA00023155"/>
    </source>
</evidence>
<accession>A0A7R8UMB4</accession>
<keyword evidence="2 5" id="KW-0238">DNA-binding</keyword>
<dbReference type="SMART" id="SM00389">
    <property type="entry name" value="HOX"/>
    <property type="match status" value="1"/>
</dbReference>
<feature type="region of interest" description="Disordered" evidence="7">
    <location>
        <begin position="253"/>
        <end position="285"/>
    </location>
</feature>
<proteinExistence type="predicted"/>
<name>A0A7R8UMB4_HERIL</name>
<evidence type="ECO:0000256" key="5">
    <source>
        <dbReference type="PROSITE-ProRule" id="PRU00108"/>
    </source>
</evidence>
<keyword evidence="10" id="KW-1185">Reference proteome</keyword>
<dbReference type="PANTHER" id="PTHR24339:SF28">
    <property type="entry name" value="E5-RELATED"/>
    <property type="match status" value="1"/>
</dbReference>
<sequence>MSATSNLNKRTRTKFTAEQLRVLEQFVTNTGFFMKKDYEELGAQLALPENVVRNFVQNRRSLQVKQGLRAPIRRRKTKPCSTASTGKPEYVLNVSYSAGDFGELLEGNINIINIGASAVTPQLELTFKEALHDHTYAKRSDSFEQFYTSDDDSDTCLSRNTLVGDASTTSIQHREEIMENCYEIWIEDDVLNASCDEKDDTDRPQQNTSVSLDNTLTCTGEHQLNVGLNNPSKVLIPPGYDDIPQALIDHTYAKSASPSGPDTVAEGDEYSPQVEKIDNVPLTPSETRCHGDALGVAESCASKKISTKIELPDMDSSLQPDFGYIPPASSFEDLSPTNSLENEAGSGSGPPSDDYSTLSDFLGTISSDSSRDLFSSQGSPENLHSADVLDNFTFDNSMSEIMNSSAFSSLFTSNDRTQPMQDYGLGSNSDNFYNAPNYANVQDSHLNYGNVDDDLGAFNMSQSGYSTNDSVGYHPFQDNLDDLANYLW</sequence>
<feature type="domain" description="Homeobox" evidence="8">
    <location>
        <begin position="6"/>
        <end position="66"/>
    </location>
</feature>
<dbReference type="Gene3D" id="1.10.10.60">
    <property type="entry name" value="Homeodomain-like"/>
    <property type="match status" value="1"/>
</dbReference>
<evidence type="ECO:0000313" key="9">
    <source>
        <dbReference type="EMBL" id="CAD7083465.1"/>
    </source>
</evidence>
<dbReference type="InParanoid" id="A0A7R8UMB4"/>
<dbReference type="PROSITE" id="PS50071">
    <property type="entry name" value="HOMEOBOX_2"/>
    <property type="match status" value="1"/>
</dbReference>
<dbReference type="AlphaFoldDB" id="A0A7R8UMB4"/>
<dbReference type="GO" id="GO:0005634">
    <property type="term" value="C:nucleus"/>
    <property type="evidence" value="ECO:0007669"/>
    <property type="project" value="UniProtKB-SubCell"/>
</dbReference>
<organism evidence="9 10">
    <name type="scientific">Hermetia illucens</name>
    <name type="common">Black soldier fly</name>
    <dbReference type="NCBI Taxonomy" id="343691"/>
    <lineage>
        <taxon>Eukaryota</taxon>
        <taxon>Metazoa</taxon>
        <taxon>Ecdysozoa</taxon>
        <taxon>Arthropoda</taxon>
        <taxon>Hexapoda</taxon>
        <taxon>Insecta</taxon>
        <taxon>Pterygota</taxon>
        <taxon>Neoptera</taxon>
        <taxon>Endopterygota</taxon>
        <taxon>Diptera</taxon>
        <taxon>Brachycera</taxon>
        <taxon>Stratiomyomorpha</taxon>
        <taxon>Stratiomyidae</taxon>
        <taxon>Hermetiinae</taxon>
        <taxon>Hermetia</taxon>
    </lineage>
</organism>
<dbReference type="CDD" id="cd00086">
    <property type="entry name" value="homeodomain"/>
    <property type="match status" value="1"/>
</dbReference>
<dbReference type="InterPro" id="IPR050877">
    <property type="entry name" value="EMX-VAX-Noto_Homeobox_TFs"/>
</dbReference>
<comment type="subcellular location">
    <subcellularLocation>
        <location evidence="1 5 6">Nucleus</location>
    </subcellularLocation>
</comment>
<dbReference type="InterPro" id="IPR009057">
    <property type="entry name" value="Homeodomain-like_sf"/>
</dbReference>
<dbReference type="Pfam" id="PF00046">
    <property type="entry name" value="Homeodomain"/>
    <property type="match status" value="1"/>
</dbReference>
<dbReference type="GO" id="GO:0000981">
    <property type="term" value="F:DNA-binding transcription factor activity, RNA polymerase II-specific"/>
    <property type="evidence" value="ECO:0007669"/>
    <property type="project" value="TreeGrafter"/>
</dbReference>
<evidence type="ECO:0000313" key="10">
    <source>
        <dbReference type="Proteomes" id="UP000594454"/>
    </source>
</evidence>
<protein>
    <recommendedName>
        <fullName evidence="8">Homeobox domain-containing protein</fullName>
    </recommendedName>
</protein>
<dbReference type="InterPro" id="IPR001356">
    <property type="entry name" value="HD"/>
</dbReference>
<gene>
    <name evidence="9" type="ORF">HERILL_LOCUS6422</name>
</gene>
<evidence type="ECO:0000256" key="6">
    <source>
        <dbReference type="RuleBase" id="RU000682"/>
    </source>
</evidence>
<evidence type="ECO:0000256" key="2">
    <source>
        <dbReference type="ARBA" id="ARBA00023125"/>
    </source>
</evidence>
<evidence type="ECO:0000256" key="4">
    <source>
        <dbReference type="ARBA" id="ARBA00023242"/>
    </source>
</evidence>
<evidence type="ECO:0000259" key="8">
    <source>
        <dbReference type="PROSITE" id="PS50071"/>
    </source>
</evidence>